<name>A0A2S1R3S3_9ACTN</name>
<dbReference type="Proteomes" id="UP000244928">
    <property type="component" value="Chromosome"/>
</dbReference>
<gene>
    <name evidence="1" type="ORF">A6035_00535</name>
</gene>
<keyword evidence="2" id="KW-1185">Reference proteome</keyword>
<organism evidence="1 2">
    <name type="scientific">Dietzia lutea</name>
    <dbReference type="NCBI Taxonomy" id="546160"/>
    <lineage>
        <taxon>Bacteria</taxon>
        <taxon>Bacillati</taxon>
        <taxon>Actinomycetota</taxon>
        <taxon>Actinomycetes</taxon>
        <taxon>Mycobacteriales</taxon>
        <taxon>Dietziaceae</taxon>
        <taxon>Dietzia</taxon>
    </lineage>
</organism>
<reference evidence="1 2" key="1">
    <citation type="submission" date="2016-04" db="EMBL/GenBank/DDBJ databases">
        <title>Complete genome sequence of Dietzia lutea YIM 80766T, a strain isolated from desert soil in Egypt.</title>
        <authorList>
            <person name="Zhao J."/>
            <person name="Hu B."/>
            <person name="Geng S."/>
            <person name="Nie Y."/>
            <person name="Tang Y."/>
        </authorList>
    </citation>
    <scope>NUCLEOTIDE SEQUENCE [LARGE SCALE GENOMIC DNA]</scope>
    <source>
        <strain evidence="1 2">YIM 80766</strain>
    </source>
</reference>
<dbReference type="AlphaFoldDB" id="A0A2S1R3S3"/>
<dbReference type="RefSeq" id="WP_200836340.1">
    <property type="nucleotide sequence ID" value="NZ_CP015449.1"/>
</dbReference>
<protein>
    <submittedName>
        <fullName evidence="1">Uncharacterized protein</fullName>
    </submittedName>
</protein>
<evidence type="ECO:0000313" key="1">
    <source>
        <dbReference type="EMBL" id="AWH90913.1"/>
    </source>
</evidence>
<accession>A0A2S1R3S3</accession>
<sequence length="146" mass="15683">MEQVLEARDELSDGRARYRTSVKSLADKLQSSALDATLPSEIDELWHDEVRPSLEGLRETASRTRVAVETSKRLLTEGYGLPTLLVTIANVPDLAVMLPSAAAIGAAAGRVAAAGAGEAFKARSAVRNHDLVYLLDVDKKLGRATR</sequence>
<evidence type="ECO:0000313" key="2">
    <source>
        <dbReference type="Proteomes" id="UP000244928"/>
    </source>
</evidence>
<dbReference type="KEGG" id="dlu:A6035_00535"/>
<dbReference type="EMBL" id="CP015449">
    <property type="protein sequence ID" value="AWH90913.1"/>
    <property type="molecule type" value="Genomic_DNA"/>
</dbReference>
<proteinExistence type="predicted"/>